<dbReference type="Proteomes" id="UP001295444">
    <property type="component" value="Chromosome 03"/>
</dbReference>
<evidence type="ECO:0000313" key="1">
    <source>
        <dbReference type="EMBL" id="CAH2274853.1"/>
    </source>
</evidence>
<name>A0AAD1RQK4_PELCU</name>
<keyword evidence="2" id="KW-1185">Reference proteome</keyword>
<sequence length="54" mass="5998">MQLTIASIYAPNNSQTSFIKRALNKISSLHVGHTIICGDLNCTLDPELDIKRIE</sequence>
<dbReference type="Gene3D" id="3.60.10.10">
    <property type="entry name" value="Endonuclease/exonuclease/phosphatase"/>
    <property type="match status" value="1"/>
</dbReference>
<accession>A0AAD1RQK4</accession>
<evidence type="ECO:0008006" key="3">
    <source>
        <dbReference type="Google" id="ProtNLM"/>
    </source>
</evidence>
<dbReference type="SUPFAM" id="SSF56219">
    <property type="entry name" value="DNase I-like"/>
    <property type="match status" value="1"/>
</dbReference>
<dbReference type="EMBL" id="OW240914">
    <property type="protein sequence ID" value="CAH2274853.1"/>
    <property type="molecule type" value="Genomic_DNA"/>
</dbReference>
<evidence type="ECO:0000313" key="2">
    <source>
        <dbReference type="Proteomes" id="UP001295444"/>
    </source>
</evidence>
<organism evidence="1 2">
    <name type="scientific">Pelobates cultripes</name>
    <name type="common">Western spadefoot toad</name>
    <dbReference type="NCBI Taxonomy" id="61616"/>
    <lineage>
        <taxon>Eukaryota</taxon>
        <taxon>Metazoa</taxon>
        <taxon>Chordata</taxon>
        <taxon>Craniata</taxon>
        <taxon>Vertebrata</taxon>
        <taxon>Euteleostomi</taxon>
        <taxon>Amphibia</taxon>
        <taxon>Batrachia</taxon>
        <taxon>Anura</taxon>
        <taxon>Pelobatoidea</taxon>
        <taxon>Pelobatidae</taxon>
        <taxon>Pelobates</taxon>
    </lineage>
</organism>
<dbReference type="AlphaFoldDB" id="A0AAD1RQK4"/>
<dbReference type="InterPro" id="IPR036691">
    <property type="entry name" value="Endo/exonu/phosph_ase_sf"/>
</dbReference>
<feature type="non-terminal residue" evidence="1">
    <location>
        <position position="54"/>
    </location>
</feature>
<protein>
    <recommendedName>
        <fullName evidence="3">Endonuclease/exonuclease/phosphatase domain-containing protein</fullName>
    </recommendedName>
</protein>
<proteinExistence type="predicted"/>
<reference evidence="1" key="1">
    <citation type="submission" date="2022-03" db="EMBL/GenBank/DDBJ databases">
        <authorList>
            <person name="Alioto T."/>
            <person name="Alioto T."/>
            <person name="Gomez Garrido J."/>
        </authorList>
    </citation>
    <scope>NUCLEOTIDE SEQUENCE</scope>
</reference>
<gene>
    <name evidence="1" type="ORF">PECUL_23A007930</name>
</gene>